<evidence type="ECO:0000313" key="1">
    <source>
        <dbReference type="EMBL" id="QTA93419.1"/>
    </source>
</evidence>
<dbReference type="EMBL" id="CP061800">
    <property type="protein sequence ID" value="QTA93419.1"/>
    <property type="molecule type" value="Genomic_DNA"/>
</dbReference>
<accession>A0A975GTS7</accession>
<dbReference type="KEGG" id="dmm:dnm_095200"/>
<evidence type="ECO:0000313" key="2">
    <source>
        <dbReference type="Proteomes" id="UP000663722"/>
    </source>
</evidence>
<sequence>MLYEMRPARNCESEGVIKQTLHSGLTNKYYVKGSQHFLIRLCVL</sequence>
<reference evidence="1" key="1">
    <citation type="journal article" date="2021" name="Microb. Physiol.">
        <title>Proteogenomic Insights into the Physiology of Marine, Sulfate-Reducing, Filamentous Desulfonema limicola and Desulfonema magnum.</title>
        <authorList>
            <person name="Schnaars V."/>
            <person name="Wohlbrand L."/>
            <person name="Scheve S."/>
            <person name="Hinrichs C."/>
            <person name="Reinhardt R."/>
            <person name="Rabus R."/>
        </authorList>
    </citation>
    <scope>NUCLEOTIDE SEQUENCE</scope>
    <source>
        <strain evidence="1">4be13</strain>
    </source>
</reference>
<organism evidence="1 2">
    <name type="scientific">Desulfonema magnum</name>
    <dbReference type="NCBI Taxonomy" id="45655"/>
    <lineage>
        <taxon>Bacteria</taxon>
        <taxon>Pseudomonadati</taxon>
        <taxon>Thermodesulfobacteriota</taxon>
        <taxon>Desulfobacteria</taxon>
        <taxon>Desulfobacterales</taxon>
        <taxon>Desulfococcaceae</taxon>
        <taxon>Desulfonema</taxon>
    </lineage>
</organism>
<protein>
    <submittedName>
        <fullName evidence="1">Uncharacterized protein</fullName>
    </submittedName>
</protein>
<dbReference type="Proteomes" id="UP000663722">
    <property type="component" value="Chromosome"/>
</dbReference>
<name>A0A975GTS7_9BACT</name>
<proteinExistence type="predicted"/>
<keyword evidence="2" id="KW-1185">Reference proteome</keyword>
<gene>
    <name evidence="1" type="ORF">dnm_095200</name>
</gene>
<dbReference type="AlphaFoldDB" id="A0A975GTS7"/>